<keyword evidence="1" id="KW-0812">Transmembrane</keyword>
<dbReference type="EMBL" id="CACSLK010020742">
    <property type="protein sequence ID" value="CAA0820780.1"/>
    <property type="molecule type" value="Genomic_DNA"/>
</dbReference>
<organism evidence="3 4">
    <name type="scientific">Striga hermonthica</name>
    <name type="common">Purple witchweed</name>
    <name type="synonym">Buchnera hermonthica</name>
    <dbReference type="NCBI Taxonomy" id="68872"/>
    <lineage>
        <taxon>Eukaryota</taxon>
        <taxon>Viridiplantae</taxon>
        <taxon>Streptophyta</taxon>
        <taxon>Embryophyta</taxon>
        <taxon>Tracheophyta</taxon>
        <taxon>Spermatophyta</taxon>
        <taxon>Magnoliopsida</taxon>
        <taxon>eudicotyledons</taxon>
        <taxon>Gunneridae</taxon>
        <taxon>Pentapetalae</taxon>
        <taxon>asterids</taxon>
        <taxon>lamiids</taxon>
        <taxon>Lamiales</taxon>
        <taxon>Orobanchaceae</taxon>
        <taxon>Buchnereae</taxon>
        <taxon>Striga</taxon>
    </lineage>
</organism>
<accession>A0A9N7N5D1</accession>
<dbReference type="Proteomes" id="UP001153555">
    <property type="component" value="Unassembled WGS sequence"/>
</dbReference>
<dbReference type="OrthoDB" id="202415at2759"/>
<protein>
    <recommendedName>
        <fullName evidence="2">Glycosyl transferase CAP10 domain-containing protein</fullName>
    </recommendedName>
</protein>
<keyword evidence="1" id="KW-0472">Membrane</keyword>
<feature type="domain" description="Glycosyl transferase CAP10" evidence="2">
    <location>
        <begin position="157"/>
        <end position="405"/>
    </location>
</feature>
<dbReference type="InterPro" id="IPR051091">
    <property type="entry name" value="O-Glucosyltr/Glycosyltrsf_90"/>
</dbReference>
<evidence type="ECO:0000313" key="3">
    <source>
        <dbReference type="EMBL" id="CAA0820780.1"/>
    </source>
</evidence>
<sequence length="479" mass="56277">MIDRHRSRGVQSTVAIFLVVLIFTALISQWLDISIVTKSLQTTNLLQDSPPHVYSDEFDCSSLNCSRISHVMTKKIINNPPPNACPEYFRWIHEDLRPWKNNGITREMVEKAKDFAHIRIVVVNGRVYTERYKKAFQTRDSITIWGFLQLLRFYPGKLPDLDFVLECGDKPVIKKRDHLRPGASVPPLFHYCGDDFSYDIVLPDWSFWGWPEVNIKPWDELKEDIREGNKRMKWKNREPYAYWKGNSKLGTARRDLIKCNASDGKDWKARLFGMDWHEEKKHGFKSSDLASQCTYRYKIYVEGVSWSVSQKYILACDSMTLIVKPRFHDFFTRSLSPTVHYWPIDEKNKCESIKFAVEWGNKYTDKAQKIGKAGSTFVQESLAMEYVYDYTFHLLNEYAKLMRYKPTVPRGAIETCSETLVCSVRGQKKRFFKHSMVKNPSNDLPCELPHFYEQGKLRDFLEMKENLTTQVLSWERSER</sequence>
<dbReference type="Pfam" id="PF05686">
    <property type="entry name" value="Glyco_transf_90"/>
    <property type="match status" value="1"/>
</dbReference>
<feature type="transmembrane region" description="Helical" evidence="1">
    <location>
        <begin position="12"/>
        <end position="31"/>
    </location>
</feature>
<dbReference type="PANTHER" id="PTHR12203:SF108">
    <property type="entry name" value="O-GLUCOSYLTRANSFERASE RUMI HOMOLOG"/>
    <property type="match status" value="1"/>
</dbReference>
<reference evidence="3" key="1">
    <citation type="submission" date="2019-12" db="EMBL/GenBank/DDBJ databases">
        <authorList>
            <person name="Scholes J."/>
        </authorList>
    </citation>
    <scope>NUCLEOTIDE SEQUENCE</scope>
</reference>
<dbReference type="InterPro" id="IPR006598">
    <property type="entry name" value="CAP10"/>
</dbReference>
<evidence type="ECO:0000313" key="4">
    <source>
        <dbReference type="Proteomes" id="UP001153555"/>
    </source>
</evidence>
<dbReference type="PANTHER" id="PTHR12203">
    <property type="entry name" value="KDEL LYS-ASP-GLU-LEU CONTAINING - RELATED"/>
    <property type="match status" value="1"/>
</dbReference>
<gene>
    <name evidence="3" type="ORF">SHERM_18782</name>
</gene>
<keyword evidence="1" id="KW-1133">Transmembrane helix</keyword>
<proteinExistence type="predicted"/>
<evidence type="ECO:0000256" key="1">
    <source>
        <dbReference type="SAM" id="Phobius"/>
    </source>
</evidence>
<dbReference type="SMART" id="SM00672">
    <property type="entry name" value="CAP10"/>
    <property type="match status" value="1"/>
</dbReference>
<name>A0A9N7N5D1_STRHE</name>
<dbReference type="AlphaFoldDB" id="A0A9N7N5D1"/>
<keyword evidence="4" id="KW-1185">Reference proteome</keyword>
<evidence type="ECO:0000259" key="2">
    <source>
        <dbReference type="SMART" id="SM00672"/>
    </source>
</evidence>
<comment type="caution">
    <text evidence="3">The sequence shown here is derived from an EMBL/GenBank/DDBJ whole genome shotgun (WGS) entry which is preliminary data.</text>
</comment>